<protein>
    <recommendedName>
        <fullName evidence="5">DUF2726 domain-containing protein</fullName>
    </recommendedName>
</protein>
<evidence type="ECO:0000313" key="3">
    <source>
        <dbReference type="EMBL" id="CAL17108.1"/>
    </source>
</evidence>
<evidence type="ECO:0000313" key="4">
    <source>
        <dbReference type="Proteomes" id="UP000008871"/>
    </source>
</evidence>
<dbReference type="GO" id="GO:0006265">
    <property type="term" value="P:DNA topological change"/>
    <property type="evidence" value="ECO:0007669"/>
    <property type="project" value="InterPro"/>
</dbReference>
<dbReference type="GO" id="GO:0003916">
    <property type="term" value="F:DNA topoisomerase activity"/>
    <property type="evidence" value="ECO:0007669"/>
    <property type="project" value="InterPro"/>
</dbReference>
<feature type="domain" description="DUF2726" evidence="2">
    <location>
        <begin position="37"/>
        <end position="160"/>
    </location>
</feature>
<dbReference type="eggNOG" id="COG0551">
    <property type="taxonomic scope" value="Bacteria"/>
</dbReference>
<dbReference type="STRING" id="393595.ABO_1660"/>
<evidence type="ECO:0000259" key="2">
    <source>
        <dbReference type="Pfam" id="PF10881"/>
    </source>
</evidence>
<feature type="domain" description="DNA topoisomerase type IA zn finger" evidence="1">
    <location>
        <begin position="199"/>
        <end position="235"/>
    </location>
</feature>
<dbReference type="OrthoDB" id="5782056at2"/>
<dbReference type="AlphaFoldDB" id="Q0VNZ0"/>
<dbReference type="Proteomes" id="UP000008871">
    <property type="component" value="Chromosome"/>
</dbReference>
<dbReference type="Pfam" id="PF01396">
    <property type="entry name" value="Zn_ribbon_Top1"/>
    <property type="match status" value="1"/>
</dbReference>
<proteinExistence type="predicted"/>
<keyword evidence="4" id="KW-1185">Reference proteome</keyword>
<gene>
    <name evidence="3" type="ordered locus">ABO_1660</name>
</gene>
<evidence type="ECO:0000259" key="1">
    <source>
        <dbReference type="Pfam" id="PF01396"/>
    </source>
</evidence>
<dbReference type="HOGENOM" id="CLU_082936_0_0_6"/>
<dbReference type="InterPro" id="IPR013498">
    <property type="entry name" value="Topo_IA_Znf"/>
</dbReference>
<dbReference type="SUPFAM" id="SSF57783">
    <property type="entry name" value="Zinc beta-ribbon"/>
    <property type="match status" value="1"/>
</dbReference>
<dbReference type="Pfam" id="PF10881">
    <property type="entry name" value="DUF2726"/>
    <property type="match status" value="1"/>
</dbReference>
<evidence type="ECO:0008006" key="5">
    <source>
        <dbReference type="Google" id="ProtNLM"/>
    </source>
</evidence>
<dbReference type="RefSeq" id="WP_011588941.1">
    <property type="nucleotide sequence ID" value="NC_008260.1"/>
</dbReference>
<dbReference type="Gene3D" id="3.30.65.10">
    <property type="entry name" value="Bacterial Topoisomerase I, domain 1"/>
    <property type="match status" value="1"/>
</dbReference>
<dbReference type="PIRSF" id="PIRSF028063">
    <property type="entry name" value="UCP028063"/>
    <property type="match status" value="1"/>
</dbReference>
<dbReference type="InterPro" id="IPR024402">
    <property type="entry name" value="DUF2726"/>
</dbReference>
<name>Q0VNZ0_ALCBS</name>
<accession>Q0VNZ0</accession>
<dbReference type="InterPro" id="IPR014538">
    <property type="entry name" value="UCP028063_topo_Znf"/>
</dbReference>
<dbReference type="GO" id="GO:0003677">
    <property type="term" value="F:DNA binding"/>
    <property type="evidence" value="ECO:0007669"/>
    <property type="project" value="InterPro"/>
</dbReference>
<dbReference type="KEGG" id="abo:ABO_1660"/>
<organism evidence="3 4">
    <name type="scientific">Alcanivorax borkumensis (strain ATCC 700651 / DSM 11573 / NCIMB 13689 / SK2)</name>
    <dbReference type="NCBI Taxonomy" id="393595"/>
    <lineage>
        <taxon>Bacteria</taxon>
        <taxon>Pseudomonadati</taxon>
        <taxon>Pseudomonadota</taxon>
        <taxon>Gammaproteobacteria</taxon>
        <taxon>Oceanospirillales</taxon>
        <taxon>Alcanivoracaceae</taxon>
        <taxon>Alcanivorax</taxon>
    </lineage>
</organism>
<reference evidence="3 4" key="1">
    <citation type="journal article" date="2006" name="Nat. Biotechnol.">
        <title>Genome sequence of the ubiquitous hydrocarbon-degrading marine bacterium Alcanivorax borkumensis.</title>
        <authorList>
            <person name="Schneiker S."/>
            <person name="Martins dos Santos V.A.P."/>
            <person name="Bartels D."/>
            <person name="Bekel T."/>
            <person name="Brecht M."/>
            <person name="Buhrmester J."/>
            <person name="Chernikova T.N."/>
            <person name="Denaro R."/>
            <person name="Ferrer M."/>
            <person name="Gertler C."/>
            <person name="Goesmann A."/>
            <person name="Golyshina O.V."/>
            <person name="Kaminski F."/>
            <person name="Khachane A.N."/>
            <person name="Lang S."/>
            <person name="Linke B."/>
            <person name="McHardy A.C."/>
            <person name="Meyer F."/>
            <person name="Nechitaylo T."/>
            <person name="Puehler A."/>
            <person name="Regenhardt D."/>
            <person name="Rupp O."/>
            <person name="Sabirova J.S."/>
            <person name="Selbitschka W."/>
            <person name="Yakimov M.M."/>
            <person name="Timmis K.N."/>
            <person name="Vorhoelter F.-J."/>
            <person name="Weidner S."/>
            <person name="Kaiser O."/>
            <person name="Golyshin P.N."/>
        </authorList>
    </citation>
    <scope>NUCLEOTIDE SEQUENCE [LARGE SCALE GENOMIC DNA]</scope>
    <source>
        <strain evidence="4">ATCC 700651 / DSM 11573 / NCIMB 13689 / SK2</strain>
    </source>
</reference>
<dbReference type="EMBL" id="AM286690">
    <property type="protein sequence ID" value="CAL17108.1"/>
    <property type="molecule type" value="Genomic_DNA"/>
</dbReference>
<sequence length="236" mass="25468">MELGVLLVIAIGVMLILAQQKRPGGGAPAFGYRRKPYLLSKAERSFYGVLTQAVGDKALIFSKVRVADVLTPQKGLNRSNWQRAFNPISAKHVDFLLCDPQDCAVKLAIELDDASHGSASRQKRDAFLEQACESAGLPLLRIRAARGYVVVDIRQQIEAILFPGTGEVPLKKAADSEAQKRIAPSAGTTDGFQAAAPACHKCGEAMVLRKARSGKQAGQTFWGCSAFPKCRGVRKC</sequence>
<dbReference type="GO" id="GO:0005694">
    <property type="term" value="C:chromosome"/>
    <property type="evidence" value="ECO:0007669"/>
    <property type="project" value="InterPro"/>
</dbReference>